<dbReference type="GO" id="GO:0003677">
    <property type="term" value="F:DNA binding"/>
    <property type="evidence" value="ECO:0007669"/>
    <property type="project" value="InterPro"/>
</dbReference>
<dbReference type="RefSeq" id="WP_109325479.1">
    <property type="nucleotide sequence ID" value="NZ_CP029353.1"/>
</dbReference>
<name>A0A2S2CNC2_9PROT</name>
<accession>A0A2S2CNC2</accession>
<feature type="compositionally biased region" description="Basic and acidic residues" evidence="3">
    <location>
        <begin position="174"/>
        <end position="190"/>
    </location>
</feature>
<evidence type="ECO:0000256" key="3">
    <source>
        <dbReference type="SAM" id="MobiDB-lite"/>
    </source>
</evidence>
<proteinExistence type="predicted"/>
<dbReference type="InterPro" id="IPR013762">
    <property type="entry name" value="Integrase-like_cat_sf"/>
</dbReference>
<dbReference type="InterPro" id="IPR002104">
    <property type="entry name" value="Integrase_catalytic"/>
</dbReference>
<keyword evidence="2" id="KW-0233">DNA recombination</keyword>
<dbReference type="GO" id="GO:0015074">
    <property type="term" value="P:DNA integration"/>
    <property type="evidence" value="ECO:0007669"/>
    <property type="project" value="UniProtKB-KW"/>
</dbReference>
<keyword evidence="1" id="KW-0229">DNA integration</keyword>
<dbReference type="OrthoDB" id="9814722at2"/>
<dbReference type="PANTHER" id="PTHR30349:SF94">
    <property type="entry name" value="INTEGRASE_RECOMBINASE HI_1414-RELATED"/>
    <property type="match status" value="1"/>
</dbReference>
<evidence type="ECO:0000313" key="5">
    <source>
        <dbReference type="EMBL" id="AWK85939.1"/>
    </source>
</evidence>
<reference evidence="6" key="1">
    <citation type="submission" date="2018-05" db="EMBL/GenBank/DDBJ databases">
        <title>Azospirillum thermophila sp. nov., a novel isolated from hot spring.</title>
        <authorList>
            <person name="Zhao Z."/>
        </authorList>
    </citation>
    <scope>NUCLEOTIDE SEQUENCE [LARGE SCALE GENOMIC DNA]</scope>
    <source>
        <strain evidence="6">CFH 70021</strain>
    </source>
</reference>
<protein>
    <recommendedName>
        <fullName evidence="4">Tyr recombinase domain-containing protein</fullName>
    </recommendedName>
</protein>
<dbReference type="KEGG" id="azz:DEW08_06395"/>
<evidence type="ECO:0000256" key="2">
    <source>
        <dbReference type="ARBA" id="ARBA00023172"/>
    </source>
</evidence>
<gene>
    <name evidence="5" type="ORF">DEW08_06395</name>
</gene>
<evidence type="ECO:0000259" key="4">
    <source>
        <dbReference type="PROSITE" id="PS51898"/>
    </source>
</evidence>
<dbReference type="EMBL" id="CP029353">
    <property type="protein sequence ID" value="AWK85939.1"/>
    <property type="molecule type" value="Genomic_DNA"/>
</dbReference>
<dbReference type="PANTHER" id="PTHR30349">
    <property type="entry name" value="PHAGE INTEGRASE-RELATED"/>
    <property type="match status" value="1"/>
</dbReference>
<organism evidence="5 6">
    <name type="scientific">Azospirillum thermophilum</name>
    <dbReference type="NCBI Taxonomy" id="2202148"/>
    <lineage>
        <taxon>Bacteria</taxon>
        <taxon>Pseudomonadati</taxon>
        <taxon>Pseudomonadota</taxon>
        <taxon>Alphaproteobacteria</taxon>
        <taxon>Rhodospirillales</taxon>
        <taxon>Azospirillaceae</taxon>
        <taxon>Azospirillum</taxon>
    </lineage>
</organism>
<dbReference type="InterPro" id="IPR050090">
    <property type="entry name" value="Tyrosine_recombinase_XerCD"/>
</dbReference>
<dbReference type="Pfam" id="PF00589">
    <property type="entry name" value="Phage_integrase"/>
    <property type="match status" value="1"/>
</dbReference>
<dbReference type="Proteomes" id="UP000245629">
    <property type="component" value="Chromosome 2"/>
</dbReference>
<feature type="domain" description="Tyr recombinase" evidence="4">
    <location>
        <begin position="181"/>
        <end position="356"/>
    </location>
</feature>
<evidence type="ECO:0000256" key="1">
    <source>
        <dbReference type="ARBA" id="ARBA00022908"/>
    </source>
</evidence>
<keyword evidence="6" id="KW-1185">Reference proteome</keyword>
<dbReference type="PROSITE" id="PS51898">
    <property type="entry name" value="TYR_RECOMBINASE"/>
    <property type="match status" value="1"/>
</dbReference>
<dbReference type="AlphaFoldDB" id="A0A2S2CNC2"/>
<dbReference type="Gene3D" id="1.10.443.10">
    <property type="entry name" value="Intergrase catalytic core"/>
    <property type="match status" value="1"/>
</dbReference>
<dbReference type="InterPro" id="IPR011010">
    <property type="entry name" value="DNA_brk_join_enz"/>
</dbReference>
<dbReference type="GO" id="GO:0006310">
    <property type="term" value="P:DNA recombination"/>
    <property type="evidence" value="ECO:0007669"/>
    <property type="project" value="UniProtKB-KW"/>
</dbReference>
<dbReference type="CDD" id="cd00796">
    <property type="entry name" value="INT_Rci_Hp1_C"/>
    <property type="match status" value="1"/>
</dbReference>
<feature type="region of interest" description="Disordered" evidence="3">
    <location>
        <begin position="170"/>
        <end position="190"/>
    </location>
</feature>
<evidence type="ECO:0000313" key="6">
    <source>
        <dbReference type="Proteomes" id="UP000245629"/>
    </source>
</evidence>
<dbReference type="SUPFAM" id="SSF56349">
    <property type="entry name" value="DNA breaking-rejoining enzymes"/>
    <property type="match status" value="1"/>
</dbReference>
<feature type="region of interest" description="Disordered" evidence="3">
    <location>
        <begin position="230"/>
        <end position="250"/>
    </location>
</feature>
<sequence>MATIWERGPYQYCVRIRRKGVSETKTFETRREAEEWARIMEGKVTGDEFVDRSKARDTTLSQALDWYARVIVPKTPRSAKVKMSQVAYWKASRFADWSLLSLRPWDLLDWRREVLDEDNAEDGGQIGPEAAFSAQTCVHRLNLISHLYGQWTLIHQVAIENPVVRGVRPTLDNGRNRRLDPEPDQNGKTEENRLYAVCDASKSTWLGAAVRIALETSMRQAELAGLTGDRVHLEGPHPHVDLPRTKNDRPRRVPLSTRAVAAFRSLLPDGVSAIGKRRVFPIETPRAIGHAFRTAVKEDQFPDLRWHDLRHEAISRLFENTDLRDHEIMAITGHLSPEMLKRYSHLRSHRLASRLG</sequence>